<keyword evidence="1" id="KW-0732">Signal</keyword>
<protein>
    <recommendedName>
        <fullName evidence="4">ZP domain-containing protein</fullName>
    </recommendedName>
</protein>
<gene>
    <name evidence="5" type="ORF">ACEWY4_024880</name>
</gene>
<keyword evidence="6" id="KW-1185">Reference proteome</keyword>
<keyword evidence="3" id="KW-0812">Transmembrane</keyword>
<organism evidence="5 6">
    <name type="scientific">Coilia grayii</name>
    <name type="common">Gray's grenadier anchovy</name>
    <dbReference type="NCBI Taxonomy" id="363190"/>
    <lineage>
        <taxon>Eukaryota</taxon>
        <taxon>Metazoa</taxon>
        <taxon>Chordata</taxon>
        <taxon>Craniata</taxon>
        <taxon>Vertebrata</taxon>
        <taxon>Euteleostomi</taxon>
        <taxon>Actinopterygii</taxon>
        <taxon>Neopterygii</taxon>
        <taxon>Teleostei</taxon>
        <taxon>Clupei</taxon>
        <taxon>Clupeiformes</taxon>
        <taxon>Clupeoidei</taxon>
        <taxon>Engraulidae</taxon>
        <taxon>Coilinae</taxon>
        <taxon>Coilia</taxon>
    </lineage>
</organism>
<evidence type="ECO:0000313" key="6">
    <source>
        <dbReference type="Proteomes" id="UP001591681"/>
    </source>
</evidence>
<dbReference type="PANTHER" id="PTHR14002:SF59">
    <property type="entry name" value="CUB AND ZONA PELLUCIDA-LIKE DOMAIN-CONTAINING PROTEIN 1-RELATED"/>
    <property type="match status" value="1"/>
</dbReference>
<reference evidence="5 6" key="1">
    <citation type="submission" date="2024-09" db="EMBL/GenBank/DDBJ databases">
        <title>A chromosome-level genome assembly of Gray's grenadier anchovy, Coilia grayii.</title>
        <authorList>
            <person name="Fu Z."/>
        </authorList>
    </citation>
    <scope>NUCLEOTIDE SEQUENCE [LARGE SCALE GENOMIC DNA]</scope>
    <source>
        <strain evidence="5">G4</strain>
        <tissue evidence="5">Muscle</tissue>
    </source>
</reference>
<dbReference type="Pfam" id="PF00100">
    <property type="entry name" value="Zona_pellucida"/>
    <property type="match status" value="1"/>
</dbReference>
<keyword evidence="3" id="KW-1133">Transmembrane helix</keyword>
<dbReference type="Gene3D" id="2.60.40.4100">
    <property type="entry name" value="Zona pellucida, ZP-C domain"/>
    <property type="match status" value="1"/>
</dbReference>
<accession>A0ABD1IVZ6</accession>
<dbReference type="Proteomes" id="UP001591681">
    <property type="component" value="Unassembled WGS sequence"/>
</dbReference>
<dbReference type="PANTHER" id="PTHR14002">
    <property type="entry name" value="ENDOGLIN/TGF-BETA RECEPTOR TYPE III"/>
    <property type="match status" value="1"/>
</dbReference>
<dbReference type="InterPro" id="IPR001507">
    <property type="entry name" value="ZP_dom"/>
</dbReference>
<proteinExistence type="predicted"/>
<keyword evidence="2" id="KW-1015">Disulfide bond</keyword>
<feature type="domain" description="ZP" evidence="4">
    <location>
        <begin position="54"/>
        <end position="299"/>
    </location>
</feature>
<feature type="transmembrane region" description="Helical" evidence="3">
    <location>
        <begin position="341"/>
        <end position="365"/>
    </location>
</feature>
<evidence type="ECO:0000256" key="2">
    <source>
        <dbReference type="ARBA" id="ARBA00023157"/>
    </source>
</evidence>
<dbReference type="Gene3D" id="2.60.40.3210">
    <property type="entry name" value="Zona pellucida, ZP-N domain"/>
    <property type="match status" value="1"/>
</dbReference>
<dbReference type="EMBL" id="JBHFQA010000022">
    <property type="protein sequence ID" value="KAL2079136.1"/>
    <property type="molecule type" value="Genomic_DNA"/>
</dbReference>
<evidence type="ECO:0000313" key="5">
    <source>
        <dbReference type="EMBL" id="KAL2079136.1"/>
    </source>
</evidence>
<keyword evidence="3" id="KW-0472">Membrane</keyword>
<evidence type="ECO:0000259" key="4">
    <source>
        <dbReference type="PROSITE" id="PS51034"/>
    </source>
</evidence>
<sequence length="367" mass="41250">MYMTKFYISLILLEIYFNRNMSYVQYVNAMGLVLGTTVIPDLKTTTSQDLAHVICTDTYMAIQLERSTNTGIHEDHLQLNDPACTFYSNGSHVIANMSLNTCGTVMEDDGTNLIFRNKVVSAVDPSAIIMRQSDVEINFYCAYPKQNQVFLQFRGHRPPVTFTEKRFGTFTYQFEFFESDQFSLEKDPNDYPLVFNLGEMMYMQIESSSPIPNTVLFAESCKAAPSDNPSEAVSYPIIQNGCKVDPTVQIYSNNQSNVQIAMKAFTFIGQHDQVFITCSVIMCQAGDAGSRCYQGCTNPAHQINKRETHTQTGRHYISQGPLRLRRDVASKTHNKKTKKHLNLNLVFVAGGVLVGVAMVCAAVLYRS</sequence>
<dbReference type="InterPro" id="IPR055356">
    <property type="entry name" value="ZP-N"/>
</dbReference>
<dbReference type="InterPro" id="IPR042235">
    <property type="entry name" value="ZP-C_dom"/>
</dbReference>
<dbReference type="AlphaFoldDB" id="A0ABD1IVZ6"/>
<comment type="caution">
    <text evidence="5">The sequence shown here is derived from an EMBL/GenBank/DDBJ whole genome shotgun (WGS) entry which is preliminary data.</text>
</comment>
<dbReference type="PROSITE" id="PS51034">
    <property type="entry name" value="ZP_2"/>
    <property type="match status" value="1"/>
</dbReference>
<name>A0ABD1IVZ6_9TELE</name>
<evidence type="ECO:0000256" key="3">
    <source>
        <dbReference type="SAM" id="Phobius"/>
    </source>
</evidence>
<dbReference type="InterPro" id="IPR055355">
    <property type="entry name" value="ZP-C"/>
</dbReference>
<dbReference type="Pfam" id="PF23344">
    <property type="entry name" value="ZP-N"/>
    <property type="match status" value="1"/>
</dbReference>
<dbReference type="SMART" id="SM00241">
    <property type="entry name" value="ZP"/>
    <property type="match status" value="1"/>
</dbReference>
<evidence type="ECO:0000256" key="1">
    <source>
        <dbReference type="ARBA" id="ARBA00022729"/>
    </source>
</evidence>